<keyword evidence="2" id="KW-1185">Reference proteome</keyword>
<gene>
    <name evidence="1" type="ORF">clem_10520</name>
</gene>
<evidence type="ECO:0000313" key="2">
    <source>
        <dbReference type="Proteomes" id="UP000201728"/>
    </source>
</evidence>
<evidence type="ECO:0000313" key="1">
    <source>
        <dbReference type="EMBL" id="ASQ46650.1"/>
    </source>
</evidence>
<name>A0A222P477_9GAMM</name>
<protein>
    <submittedName>
        <fullName evidence="1">Uncharacterized protein</fullName>
    </submittedName>
</protein>
<dbReference type="Proteomes" id="UP000201728">
    <property type="component" value="Chromosome"/>
</dbReference>
<dbReference type="KEGG" id="lcd:clem_10520"/>
<organism evidence="1 2">
    <name type="scientific">Legionella clemsonensis</name>
    <dbReference type="NCBI Taxonomy" id="1867846"/>
    <lineage>
        <taxon>Bacteria</taxon>
        <taxon>Pseudomonadati</taxon>
        <taxon>Pseudomonadota</taxon>
        <taxon>Gammaproteobacteria</taxon>
        <taxon>Legionellales</taxon>
        <taxon>Legionellaceae</taxon>
        <taxon>Legionella</taxon>
    </lineage>
</organism>
<accession>A0A222P477</accession>
<dbReference type="EMBL" id="CP016397">
    <property type="protein sequence ID" value="ASQ46650.1"/>
    <property type="molecule type" value="Genomic_DNA"/>
</dbReference>
<dbReference type="OrthoDB" id="5638816at2"/>
<dbReference type="RefSeq" id="WP_094091489.1">
    <property type="nucleotide sequence ID" value="NZ_CP016397.1"/>
</dbReference>
<proteinExistence type="predicted"/>
<dbReference type="AlphaFoldDB" id="A0A222P477"/>
<reference evidence="2" key="1">
    <citation type="submission" date="2016-07" db="EMBL/GenBank/DDBJ databases">
        <authorList>
            <person name="Florea S."/>
            <person name="Webb J.S."/>
            <person name="Jaromczyk J."/>
            <person name="Schardl C.L."/>
        </authorList>
    </citation>
    <scope>NUCLEOTIDE SEQUENCE [LARGE SCALE GENOMIC DNA]</scope>
    <source>
        <strain evidence="2">CDC-D5610</strain>
    </source>
</reference>
<sequence>MRTKIELDDDKKISAAVKTGLGSWFHYDRDDITPGSIYFHPNYRQNFNKDNIVDKLQKDQTLNGIVFRPSSQSGFTTVSILQKNGAFNFVMANIELNKLEKSYNDYGLNLGNSIFEIIKAYRADSSKELKDIKKHMNDKLSDILLERKTELENFSKKQAQHAACFMVDY</sequence>